<keyword evidence="2" id="KW-1185">Reference proteome</keyword>
<proteinExistence type="predicted"/>
<accession>A0ABN7UGN8</accession>
<name>A0ABN7UGN8_GIGMA</name>
<reference evidence="1 2" key="1">
    <citation type="submission" date="2021-06" db="EMBL/GenBank/DDBJ databases">
        <authorList>
            <person name="Kallberg Y."/>
            <person name="Tangrot J."/>
            <person name="Rosling A."/>
        </authorList>
    </citation>
    <scope>NUCLEOTIDE SEQUENCE [LARGE SCALE GENOMIC DNA]</scope>
    <source>
        <strain evidence="1 2">120-4 pot B 10/14</strain>
    </source>
</reference>
<comment type="caution">
    <text evidence="1">The sequence shown here is derived from an EMBL/GenBank/DDBJ whole genome shotgun (WGS) entry which is preliminary data.</text>
</comment>
<dbReference type="EMBL" id="CAJVQB010002822">
    <property type="protein sequence ID" value="CAG8588341.1"/>
    <property type="molecule type" value="Genomic_DNA"/>
</dbReference>
<dbReference type="Proteomes" id="UP000789901">
    <property type="component" value="Unassembled WGS sequence"/>
</dbReference>
<evidence type="ECO:0000313" key="1">
    <source>
        <dbReference type="EMBL" id="CAG8588341.1"/>
    </source>
</evidence>
<gene>
    <name evidence="1" type="ORF">GMARGA_LOCUS6286</name>
</gene>
<evidence type="ECO:0000313" key="2">
    <source>
        <dbReference type="Proteomes" id="UP000789901"/>
    </source>
</evidence>
<organism evidence="1 2">
    <name type="scientific">Gigaspora margarita</name>
    <dbReference type="NCBI Taxonomy" id="4874"/>
    <lineage>
        <taxon>Eukaryota</taxon>
        <taxon>Fungi</taxon>
        <taxon>Fungi incertae sedis</taxon>
        <taxon>Mucoromycota</taxon>
        <taxon>Glomeromycotina</taxon>
        <taxon>Glomeromycetes</taxon>
        <taxon>Diversisporales</taxon>
        <taxon>Gigasporaceae</taxon>
        <taxon>Gigaspora</taxon>
    </lineage>
</organism>
<protein>
    <submittedName>
        <fullName evidence="1">44245_t:CDS:1</fullName>
    </submittedName>
</protein>
<sequence>MKMYANQELALYFHPDKTGVYDATISLRGKHKNLGEELFKQILKSKRRLLEDLENVIHEEEAYEFWKIAIDYCNAAEGKWDN</sequence>